<dbReference type="SUPFAM" id="SSF48264">
    <property type="entry name" value="Cytochrome P450"/>
    <property type="match status" value="1"/>
</dbReference>
<dbReference type="PANTHER" id="PTHR42044">
    <property type="entry name" value="DUF676 DOMAIN-CONTAINING PROTEIN-RELATED"/>
    <property type="match status" value="1"/>
</dbReference>
<organism evidence="7 8">
    <name type="scientific">Penicillium camemberti (strain FM 013)</name>
    <dbReference type="NCBI Taxonomy" id="1429867"/>
    <lineage>
        <taxon>Eukaryota</taxon>
        <taxon>Fungi</taxon>
        <taxon>Dikarya</taxon>
        <taxon>Ascomycota</taxon>
        <taxon>Pezizomycotina</taxon>
        <taxon>Eurotiomycetes</taxon>
        <taxon>Eurotiomycetidae</taxon>
        <taxon>Eurotiales</taxon>
        <taxon>Aspergillaceae</taxon>
        <taxon>Penicillium</taxon>
    </lineage>
</organism>
<keyword evidence="6" id="KW-0812">Transmembrane</keyword>
<comment type="cofactor">
    <cofactor evidence="4">
        <name>heme</name>
        <dbReference type="ChEBI" id="CHEBI:30413"/>
    </cofactor>
</comment>
<keyword evidence="6" id="KW-1133">Transmembrane helix</keyword>
<dbReference type="STRING" id="1429867.A0A0G4PK96"/>
<evidence type="ECO:0000256" key="1">
    <source>
        <dbReference type="ARBA" id="ARBA00022723"/>
    </source>
</evidence>
<dbReference type="Proteomes" id="UP000053732">
    <property type="component" value="Unassembled WGS sequence"/>
</dbReference>
<evidence type="ECO:0000313" key="8">
    <source>
        <dbReference type="Proteomes" id="UP000053732"/>
    </source>
</evidence>
<dbReference type="InterPro" id="IPR002401">
    <property type="entry name" value="Cyt_P450_E_grp-I"/>
</dbReference>
<protein>
    <submittedName>
        <fullName evidence="7">Cytochrome P450</fullName>
    </submittedName>
</protein>
<dbReference type="AlphaFoldDB" id="A0A0G4PK96"/>
<dbReference type="CDD" id="cd11058">
    <property type="entry name" value="CYP60B-like"/>
    <property type="match status" value="1"/>
</dbReference>
<dbReference type="PANTHER" id="PTHR42044:SF2">
    <property type="entry name" value="DUF676 DOMAIN-CONTAINING PROTEIN"/>
    <property type="match status" value="1"/>
</dbReference>
<keyword evidence="1 4" id="KW-0479">Metal-binding</keyword>
<keyword evidence="6" id="KW-0472">Membrane</keyword>
<dbReference type="GO" id="GO:0004497">
    <property type="term" value="F:monooxygenase activity"/>
    <property type="evidence" value="ECO:0007669"/>
    <property type="project" value="InterPro"/>
</dbReference>
<dbReference type="InterPro" id="IPR001128">
    <property type="entry name" value="Cyt_P450"/>
</dbReference>
<keyword evidence="4" id="KW-0349">Heme</keyword>
<feature type="region of interest" description="Disordered" evidence="5">
    <location>
        <begin position="517"/>
        <end position="540"/>
    </location>
</feature>
<dbReference type="GO" id="GO:0005506">
    <property type="term" value="F:iron ion binding"/>
    <property type="evidence" value="ECO:0007669"/>
    <property type="project" value="InterPro"/>
</dbReference>
<dbReference type="InterPro" id="IPR017972">
    <property type="entry name" value="Cyt_P450_CS"/>
</dbReference>
<dbReference type="PRINTS" id="PR00385">
    <property type="entry name" value="P450"/>
</dbReference>
<evidence type="ECO:0000256" key="6">
    <source>
        <dbReference type="SAM" id="Phobius"/>
    </source>
</evidence>
<dbReference type="Gene3D" id="1.10.630.10">
    <property type="entry name" value="Cytochrome P450"/>
    <property type="match status" value="1"/>
</dbReference>
<dbReference type="GO" id="GO:0043386">
    <property type="term" value="P:mycotoxin biosynthetic process"/>
    <property type="evidence" value="ECO:0007669"/>
    <property type="project" value="UniProtKB-ARBA"/>
</dbReference>
<proteinExistence type="predicted"/>
<sequence length="882" mass="99945">MTCPGKEGTPLPYTASPIKLLWSDLSLFVSKLWALPGILLPLNLARTRELDELYPSLRNGATLLIHIFLVAYQLVFLLSLPIMVVCMLPGLWILAYSTIAFTINYAIVMLMLNGFEQILVSQVPVVEQPGHERERWLYINGIAAGHHWVQMNIDQLSHIFGRKVTGVHNRTAGIVFDLIECLIQRDFAYATDDIRRSYALVKEALLDPECDKVVLLLHSQGGIEGGLVLDWLLDELPHDLLHHLEVYTFGNAANHFNNPRWTKLPRPQRVSTPDLVHQFGQSIGHIEHYANAADIVALGGVLHFVDIPNRYMGRLFVRPNSGHLFNMHYLSNMFTLGPDMKVLDSNPFMDMEVEPWATAGINGYDGPPHRVRYQPTIARDEAFLPASLSLQQSQTNGIGRGLRVKDFSRLWQYRNGGSPKEIEARHNGDTHEQIIGYPLWNVIYNIPFHPLREYPGPKLFAASTFTIYYYRVRGLGAKVVPALHEKYGPIVRISPNELSYIESQAWKDIFGHRTGGKPSFPKDPVQLGPNPPGSEGIIRSDGASHAGQRRIFSHAFSDKALREQESMIHQYVEMLIKRLRMIAVAQKNNSSSKQAQADMVKLDGEYIPWVESIFATVKLVSLSHAMWRFNLEPLFKMLLPKSIKQKRKEHVRFANEKVDRRMVSKTDKPDIWSLVIKNAGKDVSKGEMYSNASTFMNAGTETTATVLSDLTWLLCKNPEVLQKLKDEIRGLGGRESLTITNLQRLVYLNACLEEGLRMYPPVPVASMRLVPKGGAIICDKMVPEGVTVGIPHLAAYHSARNFIDPMKFLPERWLPDAERFKDDQKLVFQPFSFGPRNCLGKNLAYHEMRLIISSILFEFDISLVDNEDNWLDQKNYVCKGVD</sequence>
<accession>A0A0G4PK96</accession>
<keyword evidence="2" id="KW-0560">Oxidoreductase</keyword>
<keyword evidence="8" id="KW-1185">Reference proteome</keyword>
<dbReference type="EMBL" id="HG793152">
    <property type="protein sequence ID" value="CRL26794.1"/>
    <property type="molecule type" value="Genomic_DNA"/>
</dbReference>
<evidence type="ECO:0000256" key="2">
    <source>
        <dbReference type="ARBA" id="ARBA00023002"/>
    </source>
</evidence>
<dbReference type="GO" id="GO:0020037">
    <property type="term" value="F:heme binding"/>
    <property type="evidence" value="ECO:0007669"/>
    <property type="project" value="InterPro"/>
</dbReference>
<dbReference type="PROSITE" id="PS00086">
    <property type="entry name" value="CYTOCHROME_P450"/>
    <property type="match status" value="1"/>
</dbReference>
<evidence type="ECO:0000256" key="4">
    <source>
        <dbReference type="PIRSR" id="PIRSR602401-1"/>
    </source>
</evidence>
<dbReference type="InterPro" id="IPR036396">
    <property type="entry name" value="Cyt_P450_sf"/>
</dbReference>
<keyword evidence="3 4" id="KW-0408">Iron</keyword>
<feature type="transmembrane region" description="Helical" evidence="6">
    <location>
        <begin position="91"/>
        <end position="112"/>
    </location>
</feature>
<dbReference type="GO" id="GO:0016705">
    <property type="term" value="F:oxidoreductase activity, acting on paired donors, with incorporation or reduction of molecular oxygen"/>
    <property type="evidence" value="ECO:0007669"/>
    <property type="project" value="InterPro"/>
</dbReference>
<evidence type="ECO:0000256" key="3">
    <source>
        <dbReference type="ARBA" id="ARBA00023004"/>
    </source>
</evidence>
<evidence type="ECO:0000313" key="7">
    <source>
        <dbReference type="EMBL" id="CRL26794.1"/>
    </source>
</evidence>
<evidence type="ECO:0000256" key="5">
    <source>
        <dbReference type="SAM" id="MobiDB-lite"/>
    </source>
</evidence>
<name>A0A0G4PK96_PENC3</name>
<reference evidence="7 8" key="1">
    <citation type="journal article" date="2014" name="Nat. Commun.">
        <title>Multiple recent horizontal transfers of a large genomic region in cheese making fungi.</title>
        <authorList>
            <person name="Cheeseman K."/>
            <person name="Ropars J."/>
            <person name="Renault P."/>
            <person name="Dupont J."/>
            <person name="Gouzy J."/>
            <person name="Branca A."/>
            <person name="Abraham A.L."/>
            <person name="Ceppi M."/>
            <person name="Conseiller E."/>
            <person name="Debuchy R."/>
            <person name="Malagnac F."/>
            <person name="Goarin A."/>
            <person name="Silar P."/>
            <person name="Lacoste S."/>
            <person name="Sallet E."/>
            <person name="Bensimon A."/>
            <person name="Giraud T."/>
            <person name="Brygoo Y."/>
        </authorList>
    </citation>
    <scope>NUCLEOTIDE SEQUENCE [LARGE SCALE GENOMIC DNA]</scope>
    <source>
        <strain evidence="8">FM 013</strain>
    </source>
</reference>
<dbReference type="Pfam" id="PF00067">
    <property type="entry name" value="p450"/>
    <property type="match status" value="1"/>
</dbReference>
<feature type="transmembrane region" description="Helical" evidence="6">
    <location>
        <begin position="63"/>
        <end position="85"/>
    </location>
</feature>
<feature type="binding site" description="axial binding residue" evidence="4">
    <location>
        <position position="838"/>
    </location>
    <ligand>
        <name>heme</name>
        <dbReference type="ChEBI" id="CHEBI:30413"/>
    </ligand>
    <ligandPart>
        <name>Fe</name>
        <dbReference type="ChEBI" id="CHEBI:18248"/>
    </ligandPart>
</feature>
<dbReference type="PRINTS" id="PR00463">
    <property type="entry name" value="EP450I"/>
</dbReference>
<gene>
    <name evidence="7" type="ORF">PCAMFM013_S019g000211</name>
</gene>